<gene>
    <name evidence="1" type="ORF">E4K66_28430</name>
</gene>
<sequence>MKFVVVNHEPPSCPATCSTCSRSIRSGYVRHVQTKLRYCDHDCYRRGELVRRSMYWSARLTEPATASLEAVAGNIIEMLTVMTAVSCWSCTIFIWTFARASTGAHLDGRDLIATEGGEI</sequence>
<organism evidence="1 2">
    <name type="scientific">Bradyrhizobium frederickii</name>
    <dbReference type="NCBI Taxonomy" id="2560054"/>
    <lineage>
        <taxon>Bacteria</taxon>
        <taxon>Pseudomonadati</taxon>
        <taxon>Pseudomonadota</taxon>
        <taxon>Alphaproteobacteria</taxon>
        <taxon>Hyphomicrobiales</taxon>
        <taxon>Nitrobacteraceae</taxon>
        <taxon>Bradyrhizobium</taxon>
    </lineage>
</organism>
<dbReference type="OrthoDB" id="8246776at2"/>
<proteinExistence type="predicted"/>
<reference evidence="1 2" key="1">
    <citation type="submission" date="2019-03" db="EMBL/GenBank/DDBJ databases">
        <title>Bradyrhizobium strains diversity isolated from Chamaecrista fasciculata.</title>
        <authorList>
            <person name="Urquiaga M.C.O."/>
            <person name="Hungria M."/>
            <person name="Delamuta J.R.M."/>
        </authorList>
    </citation>
    <scope>NUCLEOTIDE SEQUENCE [LARGE SCALE GENOMIC DNA]</scope>
    <source>
        <strain evidence="1 2">CNPSo 3424</strain>
    </source>
</reference>
<keyword evidence="2" id="KW-1185">Reference proteome</keyword>
<evidence type="ECO:0000313" key="2">
    <source>
        <dbReference type="Proteomes" id="UP000298225"/>
    </source>
</evidence>
<protein>
    <submittedName>
        <fullName evidence="1">Uncharacterized protein</fullName>
    </submittedName>
</protein>
<comment type="caution">
    <text evidence="1">The sequence shown here is derived from an EMBL/GenBank/DDBJ whole genome shotgun (WGS) entry which is preliminary data.</text>
</comment>
<accession>A0A4Y9KUS7</accession>
<dbReference type="AlphaFoldDB" id="A0A4Y9KUS7"/>
<evidence type="ECO:0000313" key="1">
    <source>
        <dbReference type="EMBL" id="TFV35131.1"/>
    </source>
</evidence>
<dbReference type="EMBL" id="SPQU01000016">
    <property type="protein sequence ID" value="TFV35131.1"/>
    <property type="molecule type" value="Genomic_DNA"/>
</dbReference>
<name>A0A4Y9KUS7_9BRAD</name>
<dbReference type="Proteomes" id="UP000298225">
    <property type="component" value="Unassembled WGS sequence"/>
</dbReference>
<dbReference type="RefSeq" id="WP_135170941.1">
    <property type="nucleotide sequence ID" value="NZ_SPQU01000016.1"/>
</dbReference>